<feature type="transmembrane region" description="Helical" evidence="1">
    <location>
        <begin position="472"/>
        <end position="493"/>
    </location>
</feature>
<feature type="transmembrane region" description="Helical" evidence="1">
    <location>
        <begin position="113"/>
        <end position="134"/>
    </location>
</feature>
<evidence type="ECO:0008006" key="4">
    <source>
        <dbReference type="Google" id="ProtNLM"/>
    </source>
</evidence>
<dbReference type="AlphaFoldDB" id="A0AAV8YFF0"/>
<feature type="transmembrane region" description="Helical" evidence="1">
    <location>
        <begin position="441"/>
        <end position="460"/>
    </location>
</feature>
<dbReference type="EMBL" id="JAPWTK010000106">
    <property type="protein sequence ID" value="KAJ8949967.1"/>
    <property type="molecule type" value="Genomic_DNA"/>
</dbReference>
<evidence type="ECO:0000313" key="2">
    <source>
        <dbReference type="EMBL" id="KAJ8949967.1"/>
    </source>
</evidence>
<keyword evidence="1" id="KW-0812">Transmembrane</keyword>
<feature type="transmembrane region" description="Helical" evidence="1">
    <location>
        <begin position="542"/>
        <end position="560"/>
    </location>
</feature>
<protein>
    <recommendedName>
        <fullName evidence="4">Heparan-alpha-glucosaminide N-acetyltransferase</fullName>
    </recommendedName>
</protein>
<feature type="transmembrane region" description="Helical" evidence="1">
    <location>
        <begin position="187"/>
        <end position="208"/>
    </location>
</feature>
<gene>
    <name evidence="2" type="ORF">NQ318_002375</name>
</gene>
<proteinExistence type="predicted"/>
<keyword evidence="1" id="KW-1133">Transmembrane helix</keyword>
<evidence type="ECO:0000313" key="3">
    <source>
        <dbReference type="Proteomes" id="UP001162162"/>
    </source>
</evidence>
<evidence type="ECO:0000256" key="1">
    <source>
        <dbReference type="SAM" id="Phobius"/>
    </source>
</evidence>
<organism evidence="2 3">
    <name type="scientific">Aromia moschata</name>
    <dbReference type="NCBI Taxonomy" id="1265417"/>
    <lineage>
        <taxon>Eukaryota</taxon>
        <taxon>Metazoa</taxon>
        <taxon>Ecdysozoa</taxon>
        <taxon>Arthropoda</taxon>
        <taxon>Hexapoda</taxon>
        <taxon>Insecta</taxon>
        <taxon>Pterygota</taxon>
        <taxon>Neoptera</taxon>
        <taxon>Endopterygota</taxon>
        <taxon>Coleoptera</taxon>
        <taxon>Polyphaga</taxon>
        <taxon>Cucujiformia</taxon>
        <taxon>Chrysomeloidea</taxon>
        <taxon>Cerambycidae</taxon>
        <taxon>Cerambycinae</taxon>
        <taxon>Callichromatini</taxon>
        <taxon>Aromia</taxon>
    </lineage>
</organism>
<dbReference type="PANTHER" id="PTHR31061:SF24">
    <property type="entry name" value="LD22376P"/>
    <property type="match status" value="1"/>
</dbReference>
<keyword evidence="1" id="KW-0472">Membrane</keyword>
<reference evidence="2" key="1">
    <citation type="journal article" date="2023" name="Insect Mol. Biol.">
        <title>Genome sequencing provides insights into the evolution of gene families encoding plant cell wall-degrading enzymes in longhorned beetles.</title>
        <authorList>
            <person name="Shin N.R."/>
            <person name="Okamura Y."/>
            <person name="Kirsch R."/>
            <person name="Pauchet Y."/>
        </authorList>
    </citation>
    <scope>NUCLEOTIDE SEQUENCE</scope>
    <source>
        <strain evidence="2">AMC_N1</strain>
    </source>
</reference>
<name>A0AAV8YFF0_9CUCU</name>
<dbReference type="Proteomes" id="UP001162162">
    <property type="component" value="Unassembled WGS sequence"/>
</dbReference>
<feature type="transmembrane region" description="Helical" evidence="1">
    <location>
        <begin position="254"/>
        <end position="272"/>
    </location>
</feature>
<feature type="transmembrane region" description="Helical" evidence="1">
    <location>
        <begin position="505"/>
        <end position="522"/>
    </location>
</feature>
<comment type="caution">
    <text evidence="2">The sequence shown here is derived from an EMBL/GenBank/DDBJ whole genome shotgun (WGS) entry which is preliminary data.</text>
</comment>
<keyword evidence="3" id="KW-1185">Reference proteome</keyword>
<feature type="transmembrane region" description="Helical" evidence="1">
    <location>
        <begin position="214"/>
        <end position="234"/>
    </location>
</feature>
<sequence>MLFDNLNKCLKNHQNLIYDEACLDIFNNLTVNVQIFGQYDECHECDPQNLAVLEANNSTSIVVNTRSPISLYYVSEGHQHCPFKRLLYEHYRYGWNITEQCTPIYIKEPADDVYLPILMAFVILFCFGTMWYMVKCIYKNSGRLRRLLLWSSETEENLGGSSAGTPLVIERAPSIRKHPHRIKSVDVFRGLSIILMIFINYGGGKYWFFEHSVWNGITIADLVFPWYVLMDNGVISVSFPSRSLETPPLPRRQIIFHIIRRSFVLIFIGLILNSNQNMSTIADLRFPGVLQRIGITYFIVGILEVIFTKRSEVENVSIIHDVATAWPQWIFCHLYGCYPYMCNISGRCAWMWERLLGSGGLDDGGRFMNCTGGAAGYIDRAIFGHHMYKKPPCNKLYETTVYYDPEGILGTLTSILTVYLGVQAGRILNTYQNVKAKVIRWIVWGLVTGLLGGALCGFSRDNGPIPLNKQLWSLSFTLVTSGMAFITQAFLFVTVDILRKWGGRPFFYPGMNAIVLYIGHSIMKDTFPFAWKPTTISHATYLFMDLWGTFLWVAISIFLYKRNIFLTI</sequence>
<dbReference type="PANTHER" id="PTHR31061">
    <property type="entry name" value="LD22376P"/>
    <property type="match status" value="1"/>
</dbReference>
<feature type="transmembrane region" description="Helical" evidence="1">
    <location>
        <begin position="284"/>
        <end position="307"/>
    </location>
</feature>
<accession>A0AAV8YFF0</accession>